<dbReference type="AlphaFoldDB" id="A0A5N7CEE3"/>
<proteinExistence type="predicted"/>
<evidence type="ECO:0000313" key="1">
    <source>
        <dbReference type="EMBL" id="KAE8392522.1"/>
    </source>
</evidence>
<gene>
    <name evidence="1" type="ORF">BDV23DRAFT_151029</name>
</gene>
<dbReference type="Proteomes" id="UP000326877">
    <property type="component" value="Unassembled WGS sequence"/>
</dbReference>
<sequence length="92" mass="10267">MFLKRRLAPLAAICMLPSEGTRTREMLGQEIGGFAAFIFSSGKGFGFIVEGKKVDNPGFPTITGEEDLYKAKRAPDVKTEPYFGIDWSMRSW</sequence>
<organism evidence="1">
    <name type="scientific">Petromyces alliaceus</name>
    <name type="common">Aspergillus alliaceus</name>
    <dbReference type="NCBI Taxonomy" id="209559"/>
    <lineage>
        <taxon>Eukaryota</taxon>
        <taxon>Fungi</taxon>
        <taxon>Dikarya</taxon>
        <taxon>Ascomycota</taxon>
        <taxon>Pezizomycotina</taxon>
        <taxon>Eurotiomycetes</taxon>
        <taxon>Eurotiomycetidae</taxon>
        <taxon>Eurotiales</taxon>
        <taxon>Aspergillaceae</taxon>
        <taxon>Aspergillus</taxon>
        <taxon>Aspergillus subgen. Circumdati</taxon>
    </lineage>
</organism>
<name>A0A5N7CEE3_PETAA</name>
<protein>
    <submittedName>
        <fullName evidence="1">Uncharacterized protein</fullName>
    </submittedName>
</protein>
<dbReference type="EMBL" id="ML735236">
    <property type="protein sequence ID" value="KAE8392522.1"/>
    <property type="molecule type" value="Genomic_DNA"/>
</dbReference>
<reference evidence="1" key="1">
    <citation type="submission" date="2019-04" db="EMBL/GenBank/DDBJ databases">
        <title>Friends and foes A comparative genomics studyof 23 Aspergillus species from section Flavi.</title>
        <authorList>
            <consortium name="DOE Joint Genome Institute"/>
            <person name="Kjaerbolling I."/>
            <person name="Vesth T."/>
            <person name="Frisvad J.C."/>
            <person name="Nybo J.L."/>
            <person name="Theobald S."/>
            <person name="Kildgaard S."/>
            <person name="Isbrandt T."/>
            <person name="Kuo A."/>
            <person name="Sato A."/>
            <person name="Lyhne E.K."/>
            <person name="Kogle M.E."/>
            <person name="Wiebenga A."/>
            <person name="Kun R.S."/>
            <person name="Lubbers R.J."/>
            <person name="Makela M.R."/>
            <person name="Barry K."/>
            <person name="Chovatia M."/>
            <person name="Clum A."/>
            <person name="Daum C."/>
            <person name="Haridas S."/>
            <person name="He G."/>
            <person name="LaButti K."/>
            <person name="Lipzen A."/>
            <person name="Mondo S."/>
            <person name="Riley R."/>
            <person name="Salamov A."/>
            <person name="Simmons B.A."/>
            <person name="Magnuson J.K."/>
            <person name="Henrissat B."/>
            <person name="Mortensen U.H."/>
            <person name="Larsen T.O."/>
            <person name="Devries R.P."/>
            <person name="Grigoriev I.V."/>
            <person name="Machida M."/>
            <person name="Baker S.E."/>
            <person name="Andersen M.R."/>
        </authorList>
    </citation>
    <scope>NUCLEOTIDE SEQUENCE [LARGE SCALE GENOMIC DNA]</scope>
    <source>
        <strain evidence="1">IBT 14317</strain>
    </source>
</reference>
<accession>A0A5N7CEE3</accession>